<evidence type="ECO:0000313" key="3">
    <source>
        <dbReference type="EMBL" id="DAF98933.1"/>
    </source>
</evidence>
<evidence type="ECO:0000259" key="2">
    <source>
        <dbReference type="Pfam" id="PF13004"/>
    </source>
</evidence>
<feature type="domain" description="BACON" evidence="2">
    <location>
        <begin position="673"/>
        <end position="716"/>
    </location>
</feature>
<dbReference type="Pfam" id="PF02368">
    <property type="entry name" value="Big_2"/>
    <property type="match status" value="1"/>
</dbReference>
<organism evidence="3">
    <name type="scientific">Siphoviridae sp. ctzO58</name>
    <dbReference type="NCBI Taxonomy" id="2825748"/>
    <lineage>
        <taxon>Viruses</taxon>
        <taxon>Duplodnaviria</taxon>
        <taxon>Heunggongvirae</taxon>
        <taxon>Uroviricota</taxon>
        <taxon>Caudoviricetes</taxon>
    </lineage>
</organism>
<dbReference type="InterPro" id="IPR003343">
    <property type="entry name" value="Big_2"/>
</dbReference>
<evidence type="ECO:0000259" key="1">
    <source>
        <dbReference type="Pfam" id="PF02368"/>
    </source>
</evidence>
<feature type="domain" description="BIG2" evidence="1">
    <location>
        <begin position="348"/>
        <end position="410"/>
    </location>
</feature>
<dbReference type="Gene3D" id="2.60.40.10">
    <property type="entry name" value="Immunoglobulins"/>
    <property type="match status" value="2"/>
</dbReference>
<reference evidence="3" key="1">
    <citation type="journal article" date="2021" name="Proc. Natl. Acad. Sci. U.S.A.">
        <title>A Catalog of Tens of Thousands of Viruses from Human Metagenomes Reveals Hidden Associations with Chronic Diseases.</title>
        <authorList>
            <person name="Tisza M.J."/>
            <person name="Buck C.B."/>
        </authorList>
    </citation>
    <scope>NUCLEOTIDE SEQUENCE</scope>
    <source>
        <strain evidence="3">CtzO58</strain>
    </source>
</reference>
<dbReference type="Pfam" id="PF13004">
    <property type="entry name" value="BACON"/>
    <property type="match status" value="1"/>
</dbReference>
<protein>
    <submittedName>
        <fullName evidence="3">Uncharacterized protein</fullName>
    </submittedName>
</protein>
<accession>A0A8S5UWS9</accession>
<dbReference type="EMBL" id="BK016157">
    <property type="protein sequence ID" value="DAF98933.1"/>
    <property type="molecule type" value="Genomic_DNA"/>
</dbReference>
<proteinExistence type="predicted"/>
<sequence length="924" mass="99000">MEFTGSIQFADESSWLTLTTESDDTVTISVRLNTFVPNQEVMSFEVTPNSGIVRLPAGEILRVLKGNGVGMITGVFAATQGTSSCSYSFSVLPCRKFAYKSLAATIFTTRPEKSPVHVGAEDRLWFYRMAGDVSTYVRFNYLAGGSSSNYELSPTYSINLKYYDLDISADTMLATASAKGLDVSNIVSYDVWIECSGSKSTVYSFVIKRMRLPLKTYKFLGRRGTYEYIHATGKFSRSIESETQVFVNSGIEQELENDYSMTFEQNSGHIDSIGMNGYWLEFLAAKERYIIEKDGSERAIVVDEFKTSLTDRTVSSMTFKWHYANPNNTVIDKVDIDITGLGILGPSTVNDVSNTAQFQVTYSPSNTTQRSITWSVVSGSDYASIDGNGMLTVKSNAKGSEVKIRATSTDKPNIYAEKSVNVTYFSAEVSISFQKDSIEVEAKAGTVTNTFTTTGLTNLRVSASGGMTITTGPSITGYLIGFAYAENTGNSAKMATVTLTGDRTDGKGTFSKSYTVLQKAAASAEDPSWDLPSSYLGEYLTLNPAGGTFDINISDPARAGWRVVFDSPLTLESGSATGTGQGKLSVRYPANDTGSSRSFELILKSGASNLTICVAKQAAKAETPKADPSWNLPTTWTINADGSNDPFIQVTDNDNVGWKVEYPDWMEAEGGIDSGTGSGTVSFQIVANTGAEREGNITLKSAGGNTTYAVCSVSQKAAASQEPSITFSMNSATVKATLTVLTNPMSYQNLTGLNATVSGELSEAAATIESAAVKVTFAQNTSSSKRVGTITVTGTRTDGKGTYSKSFTIEQSAAKAATWDLPSSLTFEAGGDGAIFTITDKDSAGWRLTLPDWCLVSDGITKGFGDRDTDLVARANDTGSSRTGTVQLVSTDGNTVYATCTVTQEADTSMNFATALTLDPSEER</sequence>
<dbReference type="Gene3D" id="2.60.40.1080">
    <property type="match status" value="1"/>
</dbReference>
<dbReference type="InterPro" id="IPR024361">
    <property type="entry name" value="BACON"/>
</dbReference>
<dbReference type="InterPro" id="IPR013783">
    <property type="entry name" value="Ig-like_fold"/>
</dbReference>
<name>A0A8S5UWS9_9CAUD</name>